<accession>A0A1S2LML4</accession>
<sequence>MDKWSKIIKKTLLATVFISSLLNHSAITLANDNEQSVEIAQTTSSQYKDYKNDQYWSENMVWAIEQGLIQGYTKHPRTGASGNWLMPTDPLTEAQFITVLFRQTKREELDTTEARDPDYWASIPYQLAEKYDLSTKANLSNLNRSIENITRGQMAIILAELHFGQKVNERKAVQFMYDAGLSNGYPDVLGDVPKTYDSYKVYKELQRAHIVTFMKNYDTFLKSGKDVQLIDTIKVGNIDTLYGRTYGVKTQEEYDAVIEEAKKAIEGYEEIEWGVGSASLAHYYERYFNGERPWDEGLSYNDQAGLGGIDGRIGYLYDTGVSFETLTKAMQVQQKALRKSGSVPQGTSSSAYDVFINNKLNSNTRAQAISAMFDVAGFETKIYRGFPLIKIQGSWWDITGSQFRRIQY</sequence>
<dbReference type="PROSITE" id="PS51272">
    <property type="entry name" value="SLH"/>
    <property type="match status" value="1"/>
</dbReference>
<dbReference type="OrthoDB" id="2690990at2"/>
<proteinExistence type="predicted"/>
<reference evidence="4 5" key="1">
    <citation type="submission" date="2016-10" db="EMBL/GenBank/DDBJ databases">
        <title>Draft genome sequences of four alkaliphilic bacteria belonging to the Anaerobacillus genus.</title>
        <authorList>
            <person name="Bassil N.M."/>
            <person name="Lloyd J.R."/>
        </authorList>
    </citation>
    <scope>NUCLEOTIDE SEQUENCE [LARGE SCALE GENOMIC DNA]</scope>
    <source>
        <strain evidence="4 5">DSM 15340</strain>
    </source>
</reference>
<gene>
    <name evidence="4" type="ORF">BKP35_08955</name>
</gene>
<evidence type="ECO:0000256" key="2">
    <source>
        <dbReference type="SAM" id="SignalP"/>
    </source>
</evidence>
<feature type="domain" description="SLH" evidence="3">
    <location>
        <begin position="43"/>
        <end position="114"/>
    </location>
</feature>
<comment type="caution">
    <text evidence="4">The sequence shown here is derived from an EMBL/GenBank/DDBJ whole genome shotgun (WGS) entry which is preliminary data.</text>
</comment>
<dbReference type="RefSeq" id="WP_071313009.1">
    <property type="nucleotide sequence ID" value="NZ_MLQQ01000017.1"/>
</dbReference>
<evidence type="ECO:0000313" key="4">
    <source>
        <dbReference type="EMBL" id="OIJ13353.1"/>
    </source>
</evidence>
<dbReference type="InterPro" id="IPR001119">
    <property type="entry name" value="SLH_dom"/>
</dbReference>
<dbReference type="EMBL" id="MLQQ01000017">
    <property type="protein sequence ID" value="OIJ13353.1"/>
    <property type="molecule type" value="Genomic_DNA"/>
</dbReference>
<evidence type="ECO:0000256" key="1">
    <source>
        <dbReference type="ARBA" id="ARBA00022729"/>
    </source>
</evidence>
<dbReference type="Proteomes" id="UP000180098">
    <property type="component" value="Unassembled WGS sequence"/>
</dbReference>
<evidence type="ECO:0000313" key="5">
    <source>
        <dbReference type="Proteomes" id="UP000180098"/>
    </source>
</evidence>
<feature type="signal peptide" evidence="2">
    <location>
        <begin position="1"/>
        <end position="25"/>
    </location>
</feature>
<dbReference type="AlphaFoldDB" id="A0A1S2LML4"/>
<keyword evidence="5" id="KW-1185">Reference proteome</keyword>
<keyword evidence="1 2" id="KW-0732">Signal</keyword>
<name>A0A1S2LML4_9BACI</name>
<feature type="chain" id="PRO_5038858028" description="SLH domain-containing protein" evidence="2">
    <location>
        <begin position="26"/>
        <end position="408"/>
    </location>
</feature>
<organism evidence="4 5">
    <name type="scientific">Anaerobacillus arseniciselenatis</name>
    <dbReference type="NCBI Taxonomy" id="85682"/>
    <lineage>
        <taxon>Bacteria</taxon>
        <taxon>Bacillati</taxon>
        <taxon>Bacillota</taxon>
        <taxon>Bacilli</taxon>
        <taxon>Bacillales</taxon>
        <taxon>Bacillaceae</taxon>
        <taxon>Anaerobacillus</taxon>
    </lineage>
</organism>
<evidence type="ECO:0000259" key="3">
    <source>
        <dbReference type="PROSITE" id="PS51272"/>
    </source>
</evidence>
<protein>
    <recommendedName>
        <fullName evidence="3">SLH domain-containing protein</fullName>
    </recommendedName>
</protein>